<evidence type="ECO:0000313" key="1">
    <source>
        <dbReference type="EMBL" id="KAI0056948.1"/>
    </source>
</evidence>
<reference evidence="1" key="2">
    <citation type="journal article" date="2022" name="New Phytol.">
        <title>Evolutionary transition to the ectomycorrhizal habit in the genomes of a hyperdiverse lineage of mushroom-forming fungi.</title>
        <authorList>
            <person name="Looney B."/>
            <person name="Miyauchi S."/>
            <person name="Morin E."/>
            <person name="Drula E."/>
            <person name="Courty P.E."/>
            <person name="Kohler A."/>
            <person name="Kuo A."/>
            <person name="LaButti K."/>
            <person name="Pangilinan J."/>
            <person name="Lipzen A."/>
            <person name="Riley R."/>
            <person name="Andreopoulos W."/>
            <person name="He G."/>
            <person name="Johnson J."/>
            <person name="Nolan M."/>
            <person name="Tritt A."/>
            <person name="Barry K.W."/>
            <person name="Grigoriev I.V."/>
            <person name="Nagy L.G."/>
            <person name="Hibbett D."/>
            <person name="Henrissat B."/>
            <person name="Matheny P.B."/>
            <person name="Labbe J."/>
            <person name="Martin F.M."/>
        </authorList>
    </citation>
    <scope>NUCLEOTIDE SEQUENCE</scope>
    <source>
        <strain evidence="1">HHB10654</strain>
    </source>
</reference>
<organism evidence="1 2">
    <name type="scientific">Artomyces pyxidatus</name>
    <dbReference type="NCBI Taxonomy" id="48021"/>
    <lineage>
        <taxon>Eukaryota</taxon>
        <taxon>Fungi</taxon>
        <taxon>Dikarya</taxon>
        <taxon>Basidiomycota</taxon>
        <taxon>Agaricomycotina</taxon>
        <taxon>Agaricomycetes</taxon>
        <taxon>Russulales</taxon>
        <taxon>Auriscalpiaceae</taxon>
        <taxon>Artomyces</taxon>
    </lineage>
</organism>
<evidence type="ECO:0000313" key="2">
    <source>
        <dbReference type="Proteomes" id="UP000814140"/>
    </source>
</evidence>
<protein>
    <submittedName>
        <fullName evidence="1">Uncharacterized protein</fullName>
    </submittedName>
</protein>
<sequence length="217" mass="24410">MSHTPSLSPRPLSFILLTLLLAVNLTCIAVVKTAVKKDSNSETRVARTYLGTDYPRTWDIGALAPVLAVSEPDTFHYPIHGPDADAQWAAAMPGQGFVYLGEQHRQFSFSMFHQLRCVDILRNELARVTENDGDATPPTELSGHCLNYLRQMVLCRSDLALISVLGKPEPELYPDTLQCADWRQVYAAVERNQEEHRLWMSVQLILEVFLMTLVCLP</sequence>
<reference evidence="1" key="1">
    <citation type="submission" date="2021-03" db="EMBL/GenBank/DDBJ databases">
        <authorList>
            <consortium name="DOE Joint Genome Institute"/>
            <person name="Ahrendt S."/>
            <person name="Looney B.P."/>
            <person name="Miyauchi S."/>
            <person name="Morin E."/>
            <person name="Drula E."/>
            <person name="Courty P.E."/>
            <person name="Chicoki N."/>
            <person name="Fauchery L."/>
            <person name="Kohler A."/>
            <person name="Kuo A."/>
            <person name="Labutti K."/>
            <person name="Pangilinan J."/>
            <person name="Lipzen A."/>
            <person name="Riley R."/>
            <person name="Andreopoulos W."/>
            <person name="He G."/>
            <person name="Johnson J."/>
            <person name="Barry K.W."/>
            <person name="Grigoriev I.V."/>
            <person name="Nagy L."/>
            <person name="Hibbett D."/>
            <person name="Henrissat B."/>
            <person name="Matheny P.B."/>
            <person name="Labbe J."/>
            <person name="Martin F."/>
        </authorList>
    </citation>
    <scope>NUCLEOTIDE SEQUENCE</scope>
    <source>
        <strain evidence="1">HHB10654</strain>
    </source>
</reference>
<comment type="caution">
    <text evidence="1">The sequence shown here is derived from an EMBL/GenBank/DDBJ whole genome shotgun (WGS) entry which is preliminary data.</text>
</comment>
<accession>A0ACB8SM43</accession>
<dbReference type="EMBL" id="MU277255">
    <property type="protein sequence ID" value="KAI0056948.1"/>
    <property type="molecule type" value="Genomic_DNA"/>
</dbReference>
<gene>
    <name evidence="1" type="ORF">BV25DRAFT_1842002</name>
</gene>
<name>A0ACB8SM43_9AGAM</name>
<dbReference type="Proteomes" id="UP000814140">
    <property type="component" value="Unassembled WGS sequence"/>
</dbReference>
<keyword evidence="2" id="KW-1185">Reference proteome</keyword>
<proteinExistence type="predicted"/>